<accession>A0A2S5R7C9</accession>
<keyword evidence="3" id="KW-1185">Reference proteome</keyword>
<dbReference type="PANTHER" id="PTHR12526">
    <property type="entry name" value="GLYCOSYLTRANSFERASE"/>
    <property type="match status" value="1"/>
</dbReference>
<dbReference type="InterPro" id="IPR001296">
    <property type="entry name" value="Glyco_trans_1"/>
</dbReference>
<reference evidence="2 3" key="1">
    <citation type="submission" date="2017-11" db="EMBL/GenBank/DDBJ databases">
        <title>Comparative genomic analysis of Holospora spp., intranuclear symbionts of paramecia.</title>
        <authorList>
            <person name="Garushyants S.K."/>
            <person name="Beliavskaya A."/>
            <person name="Malko D.B."/>
            <person name="Logacheva M.D."/>
            <person name="Rautian M.S."/>
            <person name="Gelfand M.S."/>
        </authorList>
    </citation>
    <scope>NUCLEOTIDE SEQUENCE [LARGE SCALE GENOMIC DNA]</scope>
    <source>
        <strain evidence="3">02AZ16</strain>
    </source>
</reference>
<protein>
    <submittedName>
        <fullName evidence="2">GDP-mannose-dependent alpha-mannosyltransferase</fullName>
    </submittedName>
</protein>
<dbReference type="OrthoDB" id="9790710at2"/>
<dbReference type="PANTHER" id="PTHR12526:SF623">
    <property type="entry name" value="WABG"/>
    <property type="match status" value="1"/>
</dbReference>
<organism evidence="2 3">
    <name type="scientific">Holospora curviuscula</name>
    <dbReference type="NCBI Taxonomy" id="1082868"/>
    <lineage>
        <taxon>Bacteria</taxon>
        <taxon>Pseudomonadati</taxon>
        <taxon>Pseudomonadota</taxon>
        <taxon>Alphaproteobacteria</taxon>
        <taxon>Holosporales</taxon>
        <taxon>Holosporaceae</taxon>
        <taxon>Holospora</taxon>
    </lineage>
</organism>
<gene>
    <name evidence="2" type="ORF">HCUR_01313</name>
</gene>
<dbReference type="RefSeq" id="WP_104207238.1">
    <property type="nucleotide sequence ID" value="NZ_PHHC01000124.1"/>
</dbReference>
<evidence type="ECO:0000313" key="2">
    <source>
        <dbReference type="EMBL" id="PPE03246.1"/>
    </source>
</evidence>
<dbReference type="EMBL" id="PHHC01000124">
    <property type="protein sequence ID" value="PPE03246.1"/>
    <property type="molecule type" value="Genomic_DNA"/>
</dbReference>
<name>A0A2S5R7C9_9PROT</name>
<dbReference type="GO" id="GO:0016757">
    <property type="term" value="F:glycosyltransferase activity"/>
    <property type="evidence" value="ECO:0007669"/>
    <property type="project" value="UniProtKB-KW"/>
</dbReference>
<proteinExistence type="predicted"/>
<evidence type="ECO:0000259" key="1">
    <source>
        <dbReference type="Pfam" id="PF00534"/>
    </source>
</evidence>
<evidence type="ECO:0000313" key="3">
    <source>
        <dbReference type="Proteomes" id="UP000239425"/>
    </source>
</evidence>
<dbReference type="SUPFAM" id="SSF53756">
    <property type="entry name" value="UDP-Glycosyltransferase/glycogen phosphorylase"/>
    <property type="match status" value="1"/>
</dbReference>
<dbReference type="Pfam" id="PF00534">
    <property type="entry name" value="Glycos_transf_1"/>
    <property type="match status" value="1"/>
</dbReference>
<sequence>MEILQNSVPIKPRIAYVVTKLNRGGCEVHLLEILPKLQKWFSVHVFIFDDDYGTLAPSFEEQGIKLTCLLPPEASRYGRLRRWIKGILSLRTQLSSGVDILHAFLPIAYCGSGVVYILNRNKTIKHFLMSRRSLNEYARHRYLLQRLEKFLHRHLCLALGNSSEVSRQLIEEGIPGYKVHQIFNGIPLRHFRAQAKNKTFRELERIPLGWIRIVYVANFMSYKGHEDLIAVALTLLSFGHKKFCFVLAGKDQENRISFLKHRIEIQGLSEHFRFLGEIFNPTDILTQADIGVFPSHQEGFSNSLLEKMAQGLPVVATDVGGNKDAIVSGETGYLVPIGETEKMAHFLGLLISDSALRAKIGKAGQSAVNTLFTMERCVNAYRAMYHKILDKCRH</sequence>
<feature type="domain" description="Glycosyl transferase family 1" evidence="1">
    <location>
        <begin position="204"/>
        <end position="365"/>
    </location>
</feature>
<dbReference type="Gene3D" id="3.40.50.2000">
    <property type="entry name" value="Glycogen Phosphorylase B"/>
    <property type="match status" value="2"/>
</dbReference>
<keyword evidence="2" id="KW-0808">Transferase</keyword>
<keyword evidence="2" id="KW-0328">Glycosyltransferase</keyword>
<dbReference type="Proteomes" id="UP000239425">
    <property type="component" value="Unassembled WGS sequence"/>
</dbReference>
<comment type="caution">
    <text evidence="2">The sequence shown here is derived from an EMBL/GenBank/DDBJ whole genome shotgun (WGS) entry which is preliminary data.</text>
</comment>
<dbReference type="AlphaFoldDB" id="A0A2S5R7C9"/>